<accession>A0A4U0F1K2</accession>
<dbReference type="InterPro" id="IPR024079">
    <property type="entry name" value="MetalloPept_cat_dom_sf"/>
</dbReference>
<dbReference type="GO" id="GO:0008237">
    <property type="term" value="F:metallopeptidase activity"/>
    <property type="evidence" value="ECO:0007669"/>
    <property type="project" value="InterPro"/>
</dbReference>
<keyword evidence="1" id="KW-1133">Transmembrane helix</keyword>
<evidence type="ECO:0000313" key="3">
    <source>
        <dbReference type="Proteomes" id="UP000307657"/>
    </source>
</evidence>
<gene>
    <name evidence="2" type="ORF">E5167_07475</name>
</gene>
<dbReference type="GO" id="GO:0004177">
    <property type="term" value="F:aminopeptidase activity"/>
    <property type="evidence" value="ECO:0007669"/>
    <property type="project" value="TreeGrafter"/>
</dbReference>
<proteinExistence type="predicted"/>
<name>A0A4U0F1K2_9FLAO</name>
<dbReference type="EMBL" id="SUPL01000003">
    <property type="protein sequence ID" value="TJY36492.1"/>
    <property type="molecule type" value="Genomic_DNA"/>
</dbReference>
<keyword evidence="3" id="KW-1185">Reference proteome</keyword>
<dbReference type="InterPro" id="IPR010384">
    <property type="entry name" value="MtfA_fam"/>
</dbReference>
<protein>
    <submittedName>
        <fullName evidence="2">Zinc-dependent peptidase</fullName>
    </submittedName>
</protein>
<dbReference type="PANTHER" id="PTHR30164:SF2">
    <property type="entry name" value="PROTEIN MTFA"/>
    <property type="match status" value="1"/>
</dbReference>
<reference evidence="2 3" key="1">
    <citation type="submission" date="2019-04" db="EMBL/GenBank/DDBJ databases">
        <title>Lacinutrix sp. nov., isolated from marine water.</title>
        <authorList>
            <person name="Kim W."/>
        </authorList>
    </citation>
    <scope>NUCLEOTIDE SEQUENCE [LARGE SCALE GENOMIC DNA]</scope>
    <source>
        <strain evidence="2 3">CAU 1491</strain>
    </source>
</reference>
<evidence type="ECO:0000256" key="1">
    <source>
        <dbReference type="SAM" id="Phobius"/>
    </source>
</evidence>
<feature type="transmembrane region" description="Helical" evidence="1">
    <location>
        <begin position="12"/>
        <end position="33"/>
    </location>
</feature>
<evidence type="ECO:0000313" key="2">
    <source>
        <dbReference type="EMBL" id="TJY36492.1"/>
    </source>
</evidence>
<keyword evidence="1" id="KW-0472">Membrane</keyword>
<dbReference type="Proteomes" id="UP000307657">
    <property type="component" value="Unassembled WGS sequence"/>
</dbReference>
<dbReference type="Gene3D" id="3.40.390.10">
    <property type="entry name" value="Collagenase (Catalytic Domain)"/>
    <property type="match status" value="1"/>
</dbReference>
<dbReference type="OrthoDB" id="9786424at2"/>
<organism evidence="2 3">
    <name type="scientific">Pontimicrobium aquaticum</name>
    <dbReference type="NCBI Taxonomy" id="2565367"/>
    <lineage>
        <taxon>Bacteria</taxon>
        <taxon>Pseudomonadati</taxon>
        <taxon>Bacteroidota</taxon>
        <taxon>Flavobacteriia</taxon>
        <taxon>Flavobacteriales</taxon>
        <taxon>Flavobacteriaceae</taxon>
        <taxon>Pontimicrobium</taxon>
    </lineage>
</organism>
<dbReference type="GO" id="GO:0005829">
    <property type="term" value="C:cytosol"/>
    <property type="evidence" value="ECO:0007669"/>
    <property type="project" value="TreeGrafter"/>
</dbReference>
<keyword evidence="1" id="KW-0812">Transmembrane</keyword>
<dbReference type="AlphaFoldDB" id="A0A4U0F1K2"/>
<dbReference type="Pfam" id="PF06167">
    <property type="entry name" value="Peptidase_M90"/>
    <property type="match status" value="1"/>
</dbReference>
<comment type="caution">
    <text evidence="2">The sequence shown here is derived from an EMBL/GenBank/DDBJ whole genome shotgun (WGS) entry which is preliminary data.</text>
</comment>
<dbReference type="PANTHER" id="PTHR30164">
    <property type="entry name" value="MTFA PEPTIDASE"/>
    <property type="match status" value="1"/>
</dbReference>
<sequence>MINSFTLQDSSLNNTIIAIFLIALLIMIFYFGFKMVEMAYVMKYKKPLYNHFYLKLKRLNPNQKSVLKNNFYFFSKLNHKQKRYFEHRVAEFIKDKTFIGRDGLLMTDEVKVLISATAVMLTFGFRDFYIGLIDKVFVYPNPFYSTTNKNHHKGEFNPKLKSIVFSWEDFKHGYNVGDDNLNLGIHEFAHAIHLNSIKERDVSSTIFKDSFNELTTLLSNNKSLRDKLIASKYFRAYAYENQFEFLAVLVEYFFETPKEFQSQFPKIYSKVKQMLNFNYASY</sequence>
<dbReference type="CDD" id="cd20170">
    <property type="entry name" value="Peptidase_M90-like"/>
    <property type="match status" value="1"/>
</dbReference>
<dbReference type="SUPFAM" id="SSF55486">
    <property type="entry name" value="Metalloproteases ('zincins'), catalytic domain"/>
    <property type="match status" value="1"/>
</dbReference>